<dbReference type="InterPro" id="IPR051531">
    <property type="entry name" value="N-acetyltransferase"/>
</dbReference>
<feature type="domain" description="N-acetyltransferase" evidence="1">
    <location>
        <begin position="14"/>
        <end position="181"/>
    </location>
</feature>
<dbReference type="GO" id="GO:0016747">
    <property type="term" value="F:acyltransferase activity, transferring groups other than amino-acyl groups"/>
    <property type="evidence" value="ECO:0007669"/>
    <property type="project" value="InterPro"/>
</dbReference>
<dbReference type="AlphaFoldDB" id="A0A6J5EFD0"/>
<sequence length="188" mass="21208">MPYEPILRMETATLLLRPLEPGDTQMVFEQMLSDPDTVQDIDIVRHTDASMTHEYITEALVGWKVGAVYRYALVGKENGTLTALIELTPRLPQITIGVVISRKGGYRRRRTGIAALRELLRRVLEQPGVYRICAYCAVDGLAYSSMERLGFKREALLVNYEARPNRGLLAADSYLYAMTRPAPNLAFE</sequence>
<dbReference type="InterPro" id="IPR000182">
    <property type="entry name" value="GNAT_dom"/>
</dbReference>
<protein>
    <recommendedName>
        <fullName evidence="1">N-acetyltransferase domain-containing protein</fullName>
    </recommendedName>
</protein>
<dbReference type="PANTHER" id="PTHR43792">
    <property type="entry name" value="GNAT FAMILY, PUTATIVE (AFU_ORTHOLOGUE AFUA_3G00765)-RELATED-RELATED"/>
    <property type="match status" value="1"/>
</dbReference>
<dbReference type="PROSITE" id="PS51186">
    <property type="entry name" value="GNAT"/>
    <property type="match status" value="1"/>
</dbReference>
<organism evidence="2 3">
    <name type="scientific">Paraburkholderia humisilvae</name>
    <dbReference type="NCBI Taxonomy" id="627669"/>
    <lineage>
        <taxon>Bacteria</taxon>
        <taxon>Pseudomonadati</taxon>
        <taxon>Pseudomonadota</taxon>
        <taxon>Betaproteobacteria</taxon>
        <taxon>Burkholderiales</taxon>
        <taxon>Burkholderiaceae</taxon>
        <taxon>Paraburkholderia</taxon>
    </lineage>
</organism>
<dbReference type="PANTHER" id="PTHR43792:SF1">
    <property type="entry name" value="N-ACETYLTRANSFERASE DOMAIN-CONTAINING PROTEIN"/>
    <property type="match status" value="1"/>
</dbReference>
<dbReference type="InterPro" id="IPR016181">
    <property type="entry name" value="Acyl_CoA_acyltransferase"/>
</dbReference>
<reference evidence="2 3" key="1">
    <citation type="submission" date="2020-04" db="EMBL/GenBank/DDBJ databases">
        <authorList>
            <person name="De Canck E."/>
        </authorList>
    </citation>
    <scope>NUCLEOTIDE SEQUENCE [LARGE SCALE GENOMIC DNA]</scope>
    <source>
        <strain evidence="2 3">LMG 29542</strain>
    </source>
</reference>
<dbReference type="Gene3D" id="3.40.630.30">
    <property type="match status" value="1"/>
</dbReference>
<keyword evidence="3" id="KW-1185">Reference proteome</keyword>
<gene>
    <name evidence="2" type="ORF">LMG29542_04881</name>
</gene>
<evidence type="ECO:0000313" key="3">
    <source>
        <dbReference type="Proteomes" id="UP000494363"/>
    </source>
</evidence>
<name>A0A6J5EFD0_9BURK</name>
<dbReference type="SUPFAM" id="SSF55729">
    <property type="entry name" value="Acyl-CoA N-acyltransferases (Nat)"/>
    <property type="match status" value="1"/>
</dbReference>
<dbReference type="Pfam" id="PF13302">
    <property type="entry name" value="Acetyltransf_3"/>
    <property type="match status" value="1"/>
</dbReference>
<proteinExistence type="predicted"/>
<dbReference type="EMBL" id="CADIKH010000024">
    <property type="protein sequence ID" value="CAB3764384.1"/>
    <property type="molecule type" value="Genomic_DNA"/>
</dbReference>
<dbReference type="Proteomes" id="UP000494363">
    <property type="component" value="Unassembled WGS sequence"/>
</dbReference>
<accession>A0A6J5EFD0</accession>
<evidence type="ECO:0000313" key="2">
    <source>
        <dbReference type="EMBL" id="CAB3764384.1"/>
    </source>
</evidence>
<evidence type="ECO:0000259" key="1">
    <source>
        <dbReference type="PROSITE" id="PS51186"/>
    </source>
</evidence>